<dbReference type="OrthoDB" id="2068061at2"/>
<organism evidence="2 3">
    <name type="scientific">Cytobacillus firmus</name>
    <name type="common">Bacillus firmus</name>
    <dbReference type="NCBI Taxonomy" id="1399"/>
    <lineage>
        <taxon>Bacteria</taxon>
        <taxon>Bacillati</taxon>
        <taxon>Bacillota</taxon>
        <taxon>Bacilli</taxon>
        <taxon>Bacillales</taxon>
        <taxon>Bacillaceae</taxon>
        <taxon>Cytobacillus</taxon>
    </lineage>
</organism>
<dbReference type="AlphaFoldDB" id="A0A800N9A9"/>
<evidence type="ECO:0008006" key="4">
    <source>
        <dbReference type="Google" id="ProtNLM"/>
    </source>
</evidence>
<feature type="region of interest" description="Disordered" evidence="1">
    <location>
        <begin position="32"/>
        <end position="106"/>
    </location>
</feature>
<feature type="compositionally biased region" description="Gly residues" evidence="1">
    <location>
        <begin position="32"/>
        <end position="47"/>
    </location>
</feature>
<reference evidence="2 3" key="1">
    <citation type="journal article" date="2020" name="G3 (Bethesda)">
        <title>Whole Genome Sequencing and Comparative Genomics of Two Nematicidal Bacillus Strains Reveals a Wide Range of Possible Virulence Factors.</title>
        <authorList>
            <person name="Susic N."/>
            <person name="Janezic S."/>
            <person name="Rupnik M."/>
            <person name="Geric Stare B."/>
        </authorList>
    </citation>
    <scope>NUCLEOTIDE SEQUENCE [LARGE SCALE GENOMIC DNA]</scope>
    <source>
        <strain evidence="2 3">I-1582</strain>
    </source>
</reference>
<evidence type="ECO:0000313" key="2">
    <source>
        <dbReference type="EMBL" id="KAF0822325.1"/>
    </source>
</evidence>
<proteinExistence type="predicted"/>
<sequence>MDYMNYPFYPYMYEQNEHGRIFPGGGSGGGFGIPGFPGGGSGGGFGIPGFPPGGPGGGFGPPGPPPGGPGGGFGPPGQPPGFPGGGGGPGGQDGPPSAPPPSFTPQMQQVSTFAVDPGAIRGCLFRYTFIWLQNGNSFWFYPTFVGRDSVAGWRWRNWRWTYYGTDLRRIRSFQCF</sequence>
<evidence type="ECO:0000313" key="3">
    <source>
        <dbReference type="Proteomes" id="UP000465778"/>
    </source>
</evidence>
<gene>
    <name evidence="2" type="ORF">KIS1582_3916</name>
</gene>
<protein>
    <recommendedName>
        <fullName evidence="4">Transporter</fullName>
    </recommendedName>
</protein>
<comment type="caution">
    <text evidence="2">The sequence shown here is derived from an EMBL/GenBank/DDBJ whole genome shotgun (WGS) entry which is preliminary data.</text>
</comment>
<name>A0A800N9A9_CYTFI</name>
<feature type="compositionally biased region" description="Gly residues" evidence="1">
    <location>
        <begin position="83"/>
        <end position="93"/>
    </location>
</feature>
<evidence type="ECO:0000256" key="1">
    <source>
        <dbReference type="SAM" id="MobiDB-lite"/>
    </source>
</evidence>
<dbReference type="RefSeq" id="WP_159346231.1">
    <property type="nucleotide sequence ID" value="NZ_JBALOT010000008.1"/>
</dbReference>
<dbReference type="Proteomes" id="UP000465778">
    <property type="component" value="Unassembled WGS sequence"/>
</dbReference>
<accession>A0A800N9A9</accession>
<dbReference type="EMBL" id="VDEM01000061">
    <property type="protein sequence ID" value="KAF0822325.1"/>
    <property type="molecule type" value="Genomic_DNA"/>
</dbReference>